<dbReference type="SUPFAM" id="SSF50044">
    <property type="entry name" value="SH3-domain"/>
    <property type="match status" value="1"/>
</dbReference>
<gene>
    <name evidence="7" type="ORF">SRO942_LOCUS38447</name>
</gene>
<evidence type="ECO:0000256" key="3">
    <source>
        <dbReference type="ARBA" id="ARBA00022553"/>
    </source>
</evidence>
<dbReference type="SMART" id="SM00072">
    <property type="entry name" value="GuKc"/>
    <property type="match status" value="1"/>
</dbReference>
<comment type="caution">
    <text evidence="7">The sequence shown here is derived from an EMBL/GenBank/DDBJ whole genome shotgun (WGS) entry which is preliminary data.</text>
</comment>
<dbReference type="InterPro" id="IPR036028">
    <property type="entry name" value="SH3-like_dom_sf"/>
</dbReference>
<dbReference type="InterPro" id="IPR008145">
    <property type="entry name" value="GK/Ca_channel_bsu"/>
</dbReference>
<feature type="region of interest" description="Disordered" evidence="5">
    <location>
        <begin position="527"/>
        <end position="551"/>
    </location>
</feature>
<dbReference type="InterPro" id="IPR027417">
    <property type="entry name" value="P-loop_NTPase"/>
</dbReference>
<feature type="compositionally biased region" description="Low complexity" evidence="5">
    <location>
        <begin position="588"/>
        <end position="603"/>
    </location>
</feature>
<dbReference type="Pfam" id="PF00625">
    <property type="entry name" value="Guanylate_kin"/>
    <property type="match status" value="1"/>
</dbReference>
<dbReference type="EMBL" id="CAJOBC010089653">
    <property type="protein sequence ID" value="CAF4382796.1"/>
    <property type="molecule type" value="Genomic_DNA"/>
</dbReference>
<proteinExistence type="inferred from homology"/>
<reference evidence="7" key="1">
    <citation type="submission" date="2021-02" db="EMBL/GenBank/DDBJ databases">
        <authorList>
            <person name="Nowell W R."/>
        </authorList>
    </citation>
    <scope>NUCLEOTIDE SEQUENCE</scope>
</reference>
<dbReference type="PRINTS" id="PR01626">
    <property type="entry name" value="LCACHANNELB"/>
</dbReference>
<dbReference type="InterPro" id="IPR000584">
    <property type="entry name" value="VDCC_L_bsu"/>
</dbReference>
<dbReference type="Proteomes" id="UP000681722">
    <property type="component" value="Unassembled WGS sequence"/>
</dbReference>
<dbReference type="SUPFAM" id="SSF52540">
    <property type="entry name" value="P-loop containing nucleoside triphosphate hydrolases"/>
    <property type="match status" value="1"/>
</dbReference>
<dbReference type="GO" id="GO:0005891">
    <property type="term" value="C:voltage-gated calcium channel complex"/>
    <property type="evidence" value="ECO:0007669"/>
    <property type="project" value="InterPro"/>
</dbReference>
<accession>A0A8S2VAI6</accession>
<dbReference type="CDD" id="cd11863">
    <property type="entry name" value="SH3_CACNB"/>
    <property type="match status" value="1"/>
</dbReference>
<evidence type="ECO:0000313" key="8">
    <source>
        <dbReference type="Proteomes" id="UP000681722"/>
    </source>
</evidence>
<sequence>GSAESNYSQPSSESLDDPSEREPGVTKPRDQTRSANEALERCKTKPVAFAVRTNIDYVPSPDDICPIPKHAIGFKIKEFLHIKDKFDNDWWIGRSVKVDAQLGFIPSPSKLEKIRIQSNRKNKPMATPLLSSSRIKASTQSLDILDQSIGQQLQNEIAEAGGGNDDGDNNSITKSKLNISGKDKRKPFFKKAVNITPYDVVPNMRPVVLVGPSLKGYDVTDMMQKAVFDYLKHRYEGRIIITRVTADISLAKRGLLNNPSKIALMERGSGGRATGIKEVHDEIERIFELARSLQLVVLDCDTINHPAQLQKTSLTPQIIYLKVASPKVLQKLIKSRGKSQHRNLNVQLVAADKLTQCPPDMFDLILDQNQLEDACSTLATYLDSYWNATHPKLVEEKQDQLSQQDGIHPLPRPVPSLPAAAALMQHLPHPQTTPFVNSRIPPATTTMIPPDTTYITPQDYRQQQNPYSNRNSVVTTQNDPRMGLMALATTPTVAINDQIPQTAKTSPPYGASMTAYGVQYRTPQQSRLYGAQQPQPTSLSRHPSFVGNATDYYNTPAIRQQAVARLNRNDSQNTSYDDERFAHYEMMPTQPQNKQQQQTMKSSVQLRRPL</sequence>
<dbReference type="InterPro" id="IPR001452">
    <property type="entry name" value="SH3_domain"/>
</dbReference>
<dbReference type="AlphaFoldDB" id="A0A8S2VAI6"/>
<feature type="compositionally biased region" description="Polar residues" evidence="5">
    <location>
        <begin position="527"/>
        <end position="541"/>
    </location>
</feature>
<feature type="region of interest" description="Disordered" evidence="5">
    <location>
        <begin position="158"/>
        <end position="177"/>
    </location>
</feature>
<feature type="region of interest" description="Disordered" evidence="5">
    <location>
        <begin position="1"/>
        <end position="39"/>
    </location>
</feature>
<organism evidence="7 8">
    <name type="scientific">Didymodactylos carnosus</name>
    <dbReference type="NCBI Taxonomy" id="1234261"/>
    <lineage>
        <taxon>Eukaryota</taxon>
        <taxon>Metazoa</taxon>
        <taxon>Spiralia</taxon>
        <taxon>Gnathifera</taxon>
        <taxon>Rotifera</taxon>
        <taxon>Eurotatoria</taxon>
        <taxon>Bdelloidea</taxon>
        <taxon>Philodinida</taxon>
        <taxon>Philodinidae</taxon>
        <taxon>Didymodactylos</taxon>
    </lineage>
</organism>
<feature type="region of interest" description="Disordered" evidence="5">
    <location>
        <begin position="588"/>
        <end position="610"/>
    </location>
</feature>
<feature type="compositionally biased region" description="Polar residues" evidence="5">
    <location>
        <begin position="1"/>
        <end position="13"/>
    </location>
</feature>
<dbReference type="OrthoDB" id="5962384at2759"/>
<comment type="similarity">
    <text evidence="1">Belongs to the calcium channel beta subunit family.</text>
</comment>
<feature type="non-terminal residue" evidence="7">
    <location>
        <position position="610"/>
    </location>
</feature>
<dbReference type="Gene3D" id="2.30.30.40">
    <property type="entry name" value="SH3 Domains"/>
    <property type="match status" value="1"/>
</dbReference>
<keyword evidence="2 4" id="KW-0728">SH3 domain</keyword>
<evidence type="ECO:0000256" key="5">
    <source>
        <dbReference type="SAM" id="MobiDB-lite"/>
    </source>
</evidence>
<evidence type="ECO:0000313" key="7">
    <source>
        <dbReference type="EMBL" id="CAF4382796.1"/>
    </source>
</evidence>
<protein>
    <recommendedName>
        <fullName evidence="6">SH3 domain-containing protein</fullName>
    </recommendedName>
</protein>
<evidence type="ECO:0000256" key="4">
    <source>
        <dbReference type="PROSITE-ProRule" id="PRU00192"/>
    </source>
</evidence>
<dbReference type="GO" id="GO:0005245">
    <property type="term" value="F:voltage-gated calcium channel activity"/>
    <property type="evidence" value="ECO:0007669"/>
    <property type="project" value="InterPro"/>
</dbReference>
<feature type="compositionally biased region" description="Basic and acidic residues" evidence="5">
    <location>
        <begin position="18"/>
        <end position="39"/>
    </location>
</feature>
<evidence type="ECO:0000256" key="2">
    <source>
        <dbReference type="ARBA" id="ARBA00022443"/>
    </source>
</evidence>
<feature type="domain" description="SH3" evidence="6">
    <location>
        <begin position="46"/>
        <end position="115"/>
    </location>
</feature>
<name>A0A8S2VAI6_9BILA</name>
<keyword evidence="3" id="KW-0597">Phosphoprotein</keyword>
<dbReference type="Gene3D" id="3.40.50.300">
    <property type="entry name" value="P-loop containing nucleotide triphosphate hydrolases"/>
    <property type="match status" value="1"/>
</dbReference>
<evidence type="ECO:0000259" key="6">
    <source>
        <dbReference type="PROSITE" id="PS50002"/>
    </source>
</evidence>
<evidence type="ECO:0000256" key="1">
    <source>
        <dbReference type="ARBA" id="ARBA00010836"/>
    </source>
</evidence>
<dbReference type="PANTHER" id="PTHR11824">
    <property type="entry name" value="VOLTAGE-DEPENDENT CALCIUM CHANNEL BETA SUBUNIT"/>
    <property type="match status" value="1"/>
</dbReference>
<dbReference type="PROSITE" id="PS50002">
    <property type="entry name" value="SH3"/>
    <property type="match status" value="1"/>
</dbReference>